<feature type="compositionally biased region" description="Basic and acidic residues" evidence="5">
    <location>
        <begin position="298"/>
        <end position="333"/>
    </location>
</feature>
<dbReference type="InterPro" id="IPR024097">
    <property type="entry name" value="bHLH_ZIP_TF"/>
</dbReference>
<protein>
    <recommendedName>
        <fullName evidence="6">BHLH domain-containing protein</fullName>
    </recommendedName>
</protein>
<evidence type="ECO:0000313" key="8">
    <source>
        <dbReference type="Proteomes" id="UP000737018"/>
    </source>
</evidence>
<dbReference type="GO" id="GO:0003700">
    <property type="term" value="F:DNA-binding transcription factor activity"/>
    <property type="evidence" value="ECO:0007669"/>
    <property type="project" value="TreeGrafter"/>
</dbReference>
<dbReference type="SUPFAM" id="SSF47459">
    <property type="entry name" value="HLH, helix-loop-helix DNA-binding domain"/>
    <property type="match status" value="1"/>
</dbReference>
<sequence length="558" mass="60662">MEKENMTQPNWASSTFGMEIQPNELNYAPDQLTNCFFNPNWDNSVDQSDPFESALSSIVSSPAASNAGAIPGGGGDGLMIRELIGKLGSICNSGDISPQNYIAGHNNNNNSTNTSCYSTPLNSPPKLNLSMMDSQIRLNLPIPGNHPSLAPFSPDPGFAERAARFSSFVSNTSCMGLNETELPYRLMPRVESGKLSRAASNQSLKLATGSQMGVQENNKSSPQEATLAADKKLSRLSRSSTPENAELGDSREGSSVSEQIPGGEVSNKVDTETNGRKRKSIPRGKAKETLSLTTPSAKDSKAALDNDESNAKRSKQDEDAGNEKDTAKGKTEPKTTGNVNQKQNKDNSKPPEPPKDYIHVRARRGQATDSHSLAERVRREKISERMKFLQDLVPGCNKVTGKAVMLDEIINYVQSLQRQVEFLSMKLSTVNPRMDLNMDALLSKDIFQSRGALPHTLYPIDSAMPAFPFGYQHQQVPSLHGGIANGTENQFLVNSLNAAQRRNPSAQMPPIDGFGEATPEVSAPWEDDLQSVVQMAFGQNKQQSFHSSMAAAQMKVEL</sequence>
<feature type="compositionally biased region" description="Basic and acidic residues" evidence="5">
    <location>
        <begin position="343"/>
        <end position="357"/>
    </location>
</feature>
<dbReference type="Pfam" id="PF00010">
    <property type="entry name" value="HLH"/>
    <property type="match status" value="1"/>
</dbReference>
<dbReference type="GO" id="GO:0005634">
    <property type="term" value="C:nucleus"/>
    <property type="evidence" value="ECO:0007669"/>
    <property type="project" value="UniProtKB-SubCell"/>
</dbReference>
<dbReference type="FunFam" id="4.10.280.10:FF:000002">
    <property type="entry name" value="Basic helix-loop-helix transcription factor"/>
    <property type="match status" value="1"/>
</dbReference>
<evidence type="ECO:0000256" key="1">
    <source>
        <dbReference type="ARBA" id="ARBA00004123"/>
    </source>
</evidence>
<dbReference type="GO" id="GO:0046983">
    <property type="term" value="F:protein dimerization activity"/>
    <property type="evidence" value="ECO:0007669"/>
    <property type="project" value="InterPro"/>
</dbReference>
<evidence type="ECO:0000256" key="2">
    <source>
        <dbReference type="ARBA" id="ARBA00023015"/>
    </source>
</evidence>
<dbReference type="CDD" id="cd18919">
    <property type="entry name" value="bHLH_AtBPE_like"/>
    <property type="match status" value="1"/>
</dbReference>
<evidence type="ECO:0000259" key="6">
    <source>
        <dbReference type="PROSITE" id="PS50888"/>
    </source>
</evidence>
<proteinExistence type="predicted"/>
<dbReference type="InterPro" id="IPR011598">
    <property type="entry name" value="bHLH_dom"/>
</dbReference>
<gene>
    <name evidence="7" type="ORF">CMV_030033</name>
</gene>
<dbReference type="AlphaFoldDB" id="A0A8J4V3H5"/>
<dbReference type="PANTHER" id="PTHR12565:SF444">
    <property type="entry name" value="TRANSCRIPTION FACTOR BHLH62-RELATED"/>
    <property type="match status" value="1"/>
</dbReference>
<keyword evidence="2" id="KW-0805">Transcription regulation</keyword>
<dbReference type="SMART" id="SM00353">
    <property type="entry name" value="HLH"/>
    <property type="match status" value="1"/>
</dbReference>
<dbReference type="InterPro" id="IPR036638">
    <property type="entry name" value="HLH_DNA-bd_sf"/>
</dbReference>
<dbReference type="PROSITE" id="PS50888">
    <property type="entry name" value="BHLH"/>
    <property type="match status" value="1"/>
</dbReference>
<comment type="subcellular location">
    <subcellularLocation>
        <location evidence="1">Nucleus</location>
    </subcellularLocation>
</comment>
<feature type="compositionally biased region" description="Polar residues" evidence="5">
    <location>
        <begin position="206"/>
        <end position="224"/>
    </location>
</feature>
<evidence type="ECO:0000256" key="4">
    <source>
        <dbReference type="ARBA" id="ARBA00023242"/>
    </source>
</evidence>
<organism evidence="7 8">
    <name type="scientific">Castanea mollissima</name>
    <name type="common">Chinese chestnut</name>
    <dbReference type="NCBI Taxonomy" id="60419"/>
    <lineage>
        <taxon>Eukaryota</taxon>
        <taxon>Viridiplantae</taxon>
        <taxon>Streptophyta</taxon>
        <taxon>Embryophyta</taxon>
        <taxon>Tracheophyta</taxon>
        <taxon>Spermatophyta</taxon>
        <taxon>Magnoliopsida</taxon>
        <taxon>eudicotyledons</taxon>
        <taxon>Gunneridae</taxon>
        <taxon>Pentapetalae</taxon>
        <taxon>rosids</taxon>
        <taxon>fabids</taxon>
        <taxon>Fagales</taxon>
        <taxon>Fagaceae</taxon>
        <taxon>Castanea</taxon>
    </lineage>
</organism>
<feature type="domain" description="BHLH" evidence="6">
    <location>
        <begin position="366"/>
        <end position="416"/>
    </location>
</feature>
<feature type="region of interest" description="Disordered" evidence="5">
    <location>
        <begin position="206"/>
        <end position="357"/>
    </location>
</feature>
<name>A0A8J4V3H5_9ROSI</name>
<dbReference type="EMBL" id="JRKL02012937">
    <property type="protein sequence ID" value="KAF3943407.1"/>
    <property type="molecule type" value="Genomic_DNA"/>
</dbReference>
<accession>A0A8J4V3H5</accession>
<reference evidence="7" key="1">
    <citation type="submission" date="2020-03" db="EMBL/GenBank/DDBJ databases">
        <title>Castanea mollissima Vanexum genome sequencing.</title>
        <authorList>
            <person name="Staton M."/>
        </authorList>
    </citation>
    <scope>NUCLEOTIDE SEQUENCE</scope>
    <source>
        <tissue evidence="7">Leaf</tissue>
    </source>
</reference>
<dbReference type="OrthoDB" id="775589at2759"/>
<dbReference type="Proteomes" id="UP000737018">
    <property type="component" value="Unassembled WGS sequence"/>
</dbReference>
<evidence type="ECO:0000256" key="3">
    <source>
        <dbReference type="ARBA" id="ARBA00023163"/>
    </source>
</evidence>
<dbReference type="PANTHER" id="PTHR12565">
    <property type="entry name" value="STEROL REGULATORY ELEMENT-BINDING PROTEIN"/>
    <property type="match status" value="1"/>
</dbReference>
<evidence type="ECO:0000313" key="7">
    <source>
        <dbReference type="EMBL" id="KAF3943407.1"/>
    </source>
</evidence>
<keyword evidence="4" id="KW-0539">Nucleus</keyword>
<dbReference type="Gene3D" id="4.10.280.10">
    <property type="entry name" value="Helix-loop-helix DNA-binding domain"/>
    <property type="match status" value="1"/>
</dbReference>
<evidence type="ECO:0000256" key="5">
    <source>
        <dbReference type="SAM" id="MobiDB-lite"/>
    </source>
</evidence>
<keyword evidence="3" id="KW-0804">Transcription</keyword>
<comment type="caution">
    <text evidence="7">The sequence shown here is derived from an EMBL/GenBank/DDBJ whole genome shotgun (WGS) entry which is preliminary data.</text>
</comment>
<keyword evidence="8" id="KW-1185">Reference proteome</keyword>